<dbReference type="AlphaFoldDB" id="A0A1Y4PX57"/>
<reference evidence="7 8" key="3">
    <citation type="submission" date="2018-08" db="EMBL/GenBank/DDBJ databases">
        <title>A genome reference for cultivated species of the human gut microbiota.</title>
        <authorList>
            <person name="Zou Y."/>
            <person name="Xue W."/>
            <person name="Luo G."/>
        </authorList>
    </citation>
    <scope>NUCLEOTIDE SEQUENCE [LARGE SCALE GENOMIC DNA]</scope>
    <source>
        <strain evidence="7 8">AF04-46</strain>
    </source>
</reference>
<evidence type="ECO:0000313" key="4">
    <source>
        <dbReference type="EMBL" id="KAA4621376.1"/>
    </source>
</evidence>
<evidence type="ECO:0000313" key="6">
    <source>
        <dbReference type="EMBL" id="QDM10085.1"/>
    </source>
</evidence>
<dbReference type="Proteomes" id="UP000478493">
    <property type="component" value="Unassembled WGS sequence"/>
</dbReference>
<name>A0A1Y4PX57_BACOV</name>
<dbReference type="Proteomes" id="UP000424805">
    <property type="component" value="Unassembled WGS sequence"/>
</dbReference>
<dbReference type="Proteomes" id="UP000323717">
    <property type="component" value="Unassembled WGS sequence"/>
</dbReference>
<proteinExistence type="predicted"/>
<dbReference type="Proteomes" id="UP000286031">
    <property type="component" value="Unassembled WGS sequence"/>
</dbReference>
<dbReference type="EMBL" id="VWFC01000038">
    <property type="protein sequence ID" value="KAB1320931.1"/>
    <property type="molecule type" value="Genomic_DNA"/>
</dbReference>
<reference evidence="10 11" key="4">
    <citation type="journal article" date="2019" name="Nat. Med.">
        <title>A library of human gut bacterial isolates paired with longitudinal multiomics data enables mechanistic microbiome research.</title>
        <authorList>
            <person name="Poyet M."/>
            <person name="Groussin M."/>
            <person name="Gibbons S.M."/>
            <person name="Avila-Pacheco J."/>
            <person name="Jiang X."/>
            <person name="Kearney S.M."/>
            <person name="Perrotta A.R."/>
            <person name="Berdy B."/>
            <person name="Zhao S."/>
            <person name="Lieberman T.D."/>
            <person name="Swanson P.K."/>
            <person name="Smith M."/>
            <person name="Roesemann S."/>
            <person name="Alexander J.E."/>
            <person name="Rich S.A."/>
            <person name="Livny J."/>
            <person name="Vlamakis H."/>
            <person name="Clish C."/>
            <person name="Bullock K."/>
            <person name="Deik A."/>
            <person name="Scott J."/>
            <person name="Pierce K.A."/>
            <person name="Xavier R.J."/>
            <person name="Alm E.J."/>
        </authorList>
    </citation>
    <scope>NUCLEOTIDE SEQUENCE [LARGE SCALE GENOMIC DNA]</scope>
    <source>
        <strain evidence="2 13">BIOML-A134</strain>
        <strain evidence="4 12">BIOML-A15</strain>
        <strain evidence="1 10">BIOML-A163</strain>
        <strain evidence="5 11">BIOML-A2</strain>
        <strain evidence="3 14">BIOML-A41</strain>
    </source>
</reference>
<gene>
    <name evidence="7" type="ORF">DWV35_19720</name>
    <name evidence="6" type="ORF">DYI28_15980</name>
    <name evidence="5" type="ORF">F3B53_22525</name>
    <name evidence="3" type="ORF">F3B85_01755</name>
    <name evidence="4" type="ORF">F3B90_22350</name>
    <name evidence="2" type="ORF">F3D66_19345</name>
    <name evidence="1" type="ORF">F3D71_16065</name>
</gene>
<evidence type="ECO:0000313" key="14">
    <source>
        <dbReference type="Proteomes" id="UP000478493"/>
    </source>
</evidence>
<dbReference type="EMBL" id="VWFP01000030">
    <property type="protein sequence ID" value="KAA4621376.1"/>
    <property type="molecule type" value="Genomic_DNA"/>
</dbReference>
<dbReference type="EMBL" id="QSBI01000029">
    <property type="protein sequence ID" value="RGX07309.1"/>
    <property type="molecule type" value="Genomic_DNA"/>
</dbReference>
<reference evidence="6" key="2">
    <citation type="journal article" date="2018" name="Nature">
        <title>Human gut bacteria contain acquired interbacterial defence systems.</title>
        <authorList>
            <person name="Ross B.D."/>
            <person name="Verster A.J."/>
            <person name="Radey M.C."/>
            <person name="Schmidtke D.T."/>
            <person name="Pope C.E."/>
            <person name="Hoffman L.R."/>
            <person name="Hajjar A."/>
            <person name="Peterson S.B."/>
            <person name="Borenstein E."/>
            <person name="Mougous J."/>
        </authorList>
    </citation>
    <scope>NUCLEOTIDE SEQUENCE</scope>
    <source>
        <strain evidence="6">3725 D1 iv</strain>
    </source>
</reference>
<dbReference type="RefSeq" id="WP_004302378.1">
    <property type="nucleotide sequence ID" value="NZ_CAAKNR010000187.1"/>
</dbReference>
<reference evidence="9" key="1">
    <citation type="journal article" date="2018" name="J. Anim. Genet.">
        <title>Acquired interbacterial defense systems protect against interspecies antagonism in the human gut microbiome.</title>
        <authorList>
            <person name="Ross B.D."/>
            <person name="Verster A.J."/>
            <person name="Radey M.C."/>
            <person name="Schmidtke D.T."/>
            <person name="Pope C.E."/>
            <person name="Hoffman L.R."/>
            <person name="Hajjar A."/>
            <person name="Peterson S.B."/>
            <person name="Borenstein E."/>
            <person name="Mougous J."/>
        </authorList>
    </citation>
    <scope>NUCLEOTIDE SEQUENCE [LARGE SCALE GENOMIC DNA]</scope>
    <source>
        <strain evidence="9">3725 D1 iv</strain>
    </source>
</reference>
<evidence type="ECO:0000313" key="2">
    <source>
        <dbReference type="EMBL" id="KAA4093498.1"/>
    </source>
</evidence>
<evidence type="ECO:0000313" key="12">
    <source>
        <dbReference type="Proteomes" id="UP000424805"/>
    </source>
</evidence>
<keyword evidence="13" id="KW-1185">Reference proteome</keyword>
<reference evidence="6" key="5">
    <citation type="submission" date="2019-07" db="EMBL/GenBank/DDBJ databases">
        <authorList>
            <person name="Ross B.D."/>
            <person name="Verster A.J."/>
            <person name="Radey M.C."/>
            <person name="Schmidtke D.T."/>
            <person name="Pope C.E."/>
            <person name="Hoffman L.R."/>
            <person name="Hajjar A."/>
            <person name="Peterson S.B."/>
            <person name="Borenstein E."/>
            <person name="Mougous J.D."/>
        </authorList>
    </citation>
    <scope>NUCLEOTIDE SEQUENCE</scope>
    <source>
        <strain evidence="6">3725 D1 iv</strain>
    </source>
</reference>
<dbReference type="EMBL" id="CP041395">
    <property type="protein sequence ID" value="QDM10085.1"/>
    <property type="molecule type" value="Genomic_DNA"/>
</dbReference>
<evidence type="ECO:0000313" key="1">
    <source>
        <dbReference type="EMBL" id="KAA3949387.1"/>
    </source>
</evidence>
<dbReference type="EMBL" id="VWLE01000238">
    <property type="protein sequence ID" value="KAA3949387.1"/>
    <property type="molecule type" value="Genomic_DNA"/>
</dbReference>
<sequence length="85" mass="9984">MFFNEQGMLNLDEAVMNQPTFKKIMEDGIVTEQEIKEQSERIVSILKSMEKNYTEEQQREIKELLVEAGVLFTTSQYHALQSLHF</sequence>
<evidence type="ECO:0000313" key="3">
    <source>
        <dbReference type="EMBL" id="KAA4543357.1"/>
    </source>
</evidence>
<evidence type="ECO:0000313" key="5">
    <source>
        <dbReference type="EMBL" id="KAB1320931.1"/>
    </source>
</evidence>
<accession>A0A1Y4PX57</accession>
<evidence type="ECO:0000313" key="7">
    <source>
        <dbReference type="EMBL" id="RGX07309.1"/>
    </source>
</evidence>
<evidence type="ECO:0000313" key="9">
    <source>
        <dbReference type="Proteomes" id="UP000318823"/>
    </source>
</evidence>
<evidence type="ECO:0000313" key="13">
    <source>
        <dbReference type="Proteomes" id="UP000473905"/>
    </source>
</evidence>
<dbReference type="EMBL" id="VWKB01000028">
    <property type="protein sequence ID" value="KAA4093498.1"/>
    <property type="molecule type" value="Genomic_DNA"/>
</dbReference>
<dbReference type="Proteomes" id="UP000473905">
    <property type="component" value="Unassembled WGS sequence"/>
</dbReference>
<evidence type="ECO:0000313" key="8">
    <source>
        <dbReference type="Proteomes" id="UP000286031"/>
    </source>
</evidence>
<protein>
    <submittedName>
        <fullName evidence="5">Uncharacterized protein</fullName>
    </submittedName>
</protein>
<dbReference type="Proteomes" id="UP000375690">
    <property type="component" value="Unassembled WGS sequence"/>
</dbReference>
<dbReference type="EMBL" id="VWGP01000001">
    <property type="protein sequence ID" value="KAA4543357.1"/>
    <property type="molecule type" value="Genomic_DNA"/>
</dbReference>
<evidence type="ECO:0000313" key="11">
    <source>
        <dbReference type="Proteomes" id="UP000375690"/>
    </source>
</evidence>
<evidence type="ECO:0000313" key="10">
    <source>
        <dbReference type="Proteomes" id="UP000323717"/>
    </source>
</evidence>
<organism evidence="5 11">
    <name type="scientific">Bacteroides ovatus</name>
    <dbReference type="NCBI Taxonomy" id="28116"/>
    <lineage>
        <taxon>Bacteria</taxon>
        <taxon>Pseudomonadati</taxon>
        <taxon>Bacteroidota</taxon>
        <taxon>Bacteroidia</taxon>
        <taxon>Bacteroidales</taxon>
        <taxon>Bacteroidaceae</taxon>
        <taxon>Bacteroides</taxon>
    </lineage>
</organism>
<dbReference type="Proteomes" id="UP000318823">
    <property type="component" value="Chromosome"/>
</dbReference>